<keyword evidence="1" id="KW-0677">Repeat</keyword>
<feature type="compositionally biased region" description="Basic residues" evidence="4">
    <location>
        <begin position="396"/>
        <end position="410"/>
    </location>
</feature>
<evidence type="ECO:0000256" key="1">
    <source>
        <dbReference type="ARBA" id="ARBA00022737"/>
    </source>
</evidence>
<name>A0ABQ6M8Q2_9STRA</name>
<dbReference type="SMART" id="SM00028">
    <property type="entry name" value="TPR"/>
    <property type="match status" value="2"/>
</dbReference>
<proteinExistence type="predicted"/>
<dbReference type="InterPro" id="IPR013105">
    <property type="entry name" value="TPR_2"/>
</dbReference>
<feature type="region of interest" description="Disordered" evidence="4">
    <location>
        <begin position="539"/>
        <end position="593"/>
    </location>
</feature>
<feature type="compositionally biased region" description="Basic and acidic residues" evidence="4">
    <location>
        <begin position="486"/>
        <end position="498"/>
    </location>
</feature>
<evidence type="ECO:0000313" key="6">
    <source>
        <dbReference type="Proteomes" id="UP001165060"/>
    </source>
</evidence>
<evidence type="ECO:0000256" key="3">
    <source>
        <dbReference type="PROSITE-ProRule" id="PRU00339"/>
    </source>
</evidence>
<dbReference type="Gene3D" id="1.25.40.10">
    <property type="entry name" value="Tetratricopeptide repeat domain"/>
    <property type="match status" value="1"/>
</dbReference>
<feature type="compositionally biased region" description="Basic and acidic residues" evidence="4">
    <location>
        <begin position="546"/>
        <end position="579"/>
    </location>
</feature>
<dbReference type="InterPro" id="IPR019734">
    <property type="entry name" value="TPR_rpt"/>
</dbReference>
<keyword evidence="6" id="KW-1185">Reference proteome</keyword>
<dbReference type="Proteomes" id="UP001165060">
    <property type="component" value="Unassembled WGS sequence"/>
</dbReference>
<dbReference type="PROSITE" id="PS50005">
    <property type="entry name" value="TPR"/>
    <property type="match status" value="1"/>
</dbReference>
<organism evidence="5 6">
    <name type="scientific">Tetraparma gracilis</name>
    <dbReference type="NCBI Taxonomy" id="2962635"/>
    <lineage>
        <taxon>Eukaryota</taxon>
        <taxon>Sar</taxon>
        <taxon>Stramenopiles</taxon>
        <taxon>Ochrophyta</taxon>
        <taxon>Bolidophyceae</taxon>
        <taxon>Parmales</taxon>
        <taxon>Triparmaceae</taxon>
        <taxon>Tetraparma</taxon>
    </lineage>
</organism>
<dbReference type="InterPro" id="IPR011990">
    <property type="entry name" value="TPR-like_helical_dom_sf"/>
</dbReference>
<sequence>MQTACFNGLGLKPELCSISDTYADGATWMFEEGFGLDEFTKPEFEARTYCLQCCSNSKLSGDIYDVWDLQCSTGAGSTGKVKFNLISNDAYCEEFRFLRNAFVKDTATLNCRFKRYGEDWSLRENPDGSYDKFKNYNDMVDAQGNEIDNQCKPGPYALSRTSASAIRGYTLTLTVEERTDGEKYWRTVHDCEVEVDEDRGADREKGYHVIDDEVLYYGQDNVIYEKIIMKSPDPGFDTCNITDSSGVRHCKTTLPLHFYIMMTMGFMCCFRYGVREIRDDPCHICSKRLVFFRHRCFWCMFYKATPPNAKVYAEMAKTDRIKRGSQKDLHEHTEEDFFHRIEHYLEAGVRQVTLGATEAQEKYENDSFLLDGYHPPPKEEKVEFVNQLSLELERKDKKKKRREEKKRRKLLLMEESSSMSADNPLAIEESSSGNSGGAKRIMFAAEASGGDPSYETPKKLMFADEPKKVGFGDSGRPSLGGGGKEPQQDSRSNSRSDDSGSGDDSGSEDIDLGVDFDEIDRIADMAAGDAAARLGFVDDEEEEREEKEKKKLRKKEEKEKQLKFREEHEDERVETELRGGEGGGEVPQKKRASSRWTKIANKIEQETVITYLHKLEQEPKNFKVMQRVGQLAKKEADHEISEDPLFAFHLYRSAALALQKAVEVRGLSETIKDSEFPWTDLGEAHLRAWLLTGVKGDRHHLDMASSAFSYATKQIANATDPECLVKYASVQQFLGNYSSAGHILGEILTSFPSYPRSGQVALQAAIILKSLHTYKQAAAYMETVLKMGPPAPYTVMDLLFIMARIYDEWSKEEDSKEQTAHRAYMKVFTKLSREGTLDEDVHFEDWMQDPVTWCGLAEKCCAAGHYILAADLFHEASIKYEEEGDEHEPLAALWFEMAKCYCRSGRMTTAKQCLEKALKIDPRSQKMATVWQEWEEPTDLFTSQLALPSAKFAKKIAELMPTR</sequence>
<accession>A0ABQ6M8Q2</accession>
<protein>
    <submittedName>
        <fullName evidence="5">Uncharacterized protein</fullName>
    </submittedName>
</protein>
<dbReference type="SUPFAM" id="SSF48452">
    <property type="entry name" value="TPR-like"/>
    <property type="match status" value="1"/>
</dbReference>
<comment type="caution">
    <text evidence="5">The sequence shown here is derived from an EMBL/GenBank/DDBJ whole genome shotgun (WGS) entry which is preliminary data.</text>
</comment>
<reference evidence="5 6" key="1">
    <citation type="journal article" date="2023" name="Commun. Biol.">
        <title>Genome analysis of Parmales, the sister group of diatoms, reveals the evolutionary specialization of diatoms from phago-mixotrophs to photoautotrophs.</title>
        <authorList>
            <person name="Ban H."/>
            <person name="Sato S."/>
            <person name="Yoshikawa S."/>
            <person name="Yamada K."/>
            <person name="Nakamura Y."/>
            <person name="Ichinomiya M."/>
            <person name="Sato N."/>
            <person name="Blanc-Mathieu R."/>
            <person name="Endo H."/>
            <person name="Kuwata A."/>
            <person name="Ogata H."/>
        </authorList>
    </citation>
    <scope>NUCLEOTIDE SEQUENCE [LARGE SCALE GENOMIC DNA]</scope>
</reference>
<gene>
    <name evidence="5" type="ORF">TeGR_g13415</name>
</gene>
<evidence type="ECO:0000256" key="2">
    <source>
        <dbReference type="ARBA" id="ARBA00022803"/>
    </source>
</evidence>
<keyword evidence="2 3" id="KW-0802">TPR repeat</keyword>
<feature type="region of interest" description="Disordered" evidence="4">
    <location>
        <begin position="463"/>
        <end position="515"/>
    </location>
</feature>
<evidence type="ECO:0000256" key="4">
    <source>
        <dbReference type="SAM" id="MobiDB-lite"/>
    </source>
</evidence>
<evidence type="ECO:0000313" key="5">
    <source>
        <dbReference type="EMBL" id="GMI21596.1"/>
    </source>
</evidence>
<feature type="compositionally biased region" description="Acidic residues" evidence="4">
    <location>
        <begin position="505"/>
        <end position="515"/>
    </location>
</feature>
<dbReference type="EMBL" id="BRYB01003839">
    <property type="protein sequence ID" value="GMI21596.1"/>
    <property type="molecule type" value="Genomic_DNA"/>
</dbReference>
<feature type="region of interest" description="Disordered" evidence="4">
    <location>
        <begin position="394"/>
        <end position="435"/>
    </location>
</feature>
<feature type="repeat" description="TPR" evidence="3">
    <location>
        <begin position="891"/>
        <end position="924"/>
    </location>
</feature>
<dbReference type="Pfam" id="PF07719">
    <property type="entry name" value="TPR_2"/>
    <property type="match status" value="1"/>
</dbReference>